<dbReference type="EMBL" id="CP044496">
    <property type="protein sequence ID" value="QFG51774.1"/>
    <property type="molecule type" value="Genomic_DNA"/>
</dbReference>
<gene>
    <name evidence="1" type="ORF">LA749_07185</name>
</gene>
<dbReference type="InterPro" id="IPR013382">
    <property type="entry name" value="CRISPR-assoc_prot_Cse2"/>
</dbReference>
<dbReference type="AlphaFoldDB" id="A0A5P5ZJY9"/>
<sequence length="197" mass="22712">MSPNIAIITNRCILRLYNDGSPNKAALSSLRTSNSVVSKKATAIWPLLFEVMPEKLLSKNGKPTYAEIAIFTSLRAYAVYQQGKENPAFVDIFRKDYDYNSARLFRVLSRLRQDETIREALDRRVEAVLASSNIDFVCRSLIHLIDILKSNQNVTKIDFAHLALDLYDYQFGYEGARRISLRWGQEYFYVNDKVQDK</sequence>
<dbReference type="Gene3D" id="1.10.520.40">
    <property type="entry name" value="CRISPR-associated protein Cse2"/>
    <property type="match status" value="1"/>
</dbReference>
<dbReference type="NCBIfam" id="TIGR02548">
    <property type="entry name" value="casB_cse2"/>
    <property type="match status" value="1"/>
</dbReference>
<name>A0A5P5ZJY9_9LACO</name>
<protein>
    <submittedName>
        <fullName evidence="1">Type I-E CRISPR-associated protein Cse2/CasB</fullName>
    </submittedName>
</protein>
<dbReference type="Pfam" id="PF09485">
    <property type="entry name" value="CRISPR_Cse2"/>
    <property type="match status" value="1"/>
</dbReference>
<dbReference type="GeneID" id="78212767"/>
<proteinExistence type="predicted"/>
<dbReference type="Proteomes" id="UP000325393">
    <property type="component" value="Chromosome"/>
</dbReference>
<dbReference type="CDD" id="cd09731">
    <property type="entry name" value="Cse2_I-E"/>
    <property type="match status" value="1"/>
</dbReference>
<evidence type="ECO:0000313" key="2">
    <source>
        <dbReference type="Proteomes" id="UP000325393"/>
    </source>
</evidence>
<dbReference type="RefSeq" id="WP_056970607.1">
    <property type="nucleotide sequence ID" value="NZ_CP044496.1"/>
</dbReference>
<dbReference type="InterPro" id="IPR038287">
    <property type="entry name" value="Cse2_sf"/>
</dbReference>
<accession>A0A5P5ZJY9</accession>
<evidence type="ECO:0000313" key="1">
    <source>
        <dbReference type="EMBL" id="QFG51774.1"/>
    </source>
</evidence>
<organism evidence="1 2">
    <name type="scientific">Lactobacillus acetotolerans</name>
    <dbReference type="NCBI Taxonomy" id="1600"/>
    <lineage>
        <taxon>Bacteria</taxon>
        <taxon>Bacillati</taxon>
        <taxon>Bacillota</taxon>
        <taxon>Bacilli</taxon>
        <taxon>Lactobacillales</taxon>
        <taxon>Lactobacillaceae</taxon>
        <taxon>Lactobacillus</taxon>
    </lineage>
</organism>
<reference evidence="1 2" key="1">
    <citation type="submission" date="2019-09" db="EMBL/GenBank/DDBJ databases">
        <title>Genome sequencing of Lactobacillus acetotolerans.</title>
        <authorList>
            <person name="Kim K."/>
        </authorList>
    </citation>
    <scope>NUCLEOTIDE SEQUENCE [LARGE SCALE GENOMIC DNA]</scope>
    <source>
        <strain evidence="1 2">LA749</strain>
    </source>
</reference>